<evidence type="ECO:0000259" key="8">
    <source>
        <dbReference type="Pfam" id="PF02687"/>
    </source>
</evidence>
<reference evidence="10" key="1">
    <citation type="submission" date="2023-05" db="EMBL/GenBank/DDBJ databases">
        <title>Mariniplasma microaerophilum sp. nov., a novel anaerobic mollicute isolated from terrestrial mud volcano, Taman Peninsula, Russia.</title>
        <authorList>
            <person name="Khomyakova M.A."/>
            <person name="Merkel A.Y."/>
            <person name="Slobodkin A.I."/>
        </authorList>
    </citation>
    <scope>NUCLEOTIDE SEQUENCE</scope>
    <source>
        <strain evidence="10">M4Ah</strain>
    </source>
</reference>
<keyword evidence="5 7" id="KW-1133">Transmembrane helix</keyword>
<evidence type="ECO:0000256" key="2">
    <source>
        <dbReference type="ARBA" id="ARBA00005236"/>
    </source>
</evidence>
<organism evidence="10 11">
    <name type="scientific">Peloplasma aerotolerans</name>
    <dbReference type="NCBI Taxonomy" id="3044389"/>
    <lineage>
        <taxon>Bacteria</taxon>
        <taxon>Bacillati</taxon>
        <taxon>Mycoplasmatota</taxon>
        <taxon>Mollicutes</taxon>
        <taxon>Acholeplasmatales</taxon>
        <taxon>Acholeplasmataceae</taxon>
        <taxon>Peloplasma</taxon>
    </lineage>
</organism>
<dbReference type="Proteomes" id="UP001431532">
    <property type="component" value="Unassembled WGS sequence"/>
</dbReference>
<evidence type="ECO:0000256" key="6">
    <source>
        <dbReference type="ARBA" id="ARBA00023136"/>
    </source>
</evidence>
<keyword evidence="4 7" id="KW-0812">Transmembrane</keyword>
<evidence type="ECO:0000259" key="9">
    <source>
        <dbReference type="Pfam" id="PF12704"/>
    </source>
</evidence>
<dbReference type="GO" id="GO:0098797">
    <property type="term" value="C:plasma membrane protein complex"/>
    <property type="evidence" value="ECO:0007669"/>
    <property type="project" value="TreeGrafter"/>
</dbReference>
<evidence type="ECO:0000313" key="10">
    <source>
        <dbReference type="EMBL" id="MDI6452320.1"/>
    </source>
</evidence>
<dbReference type="InterPro" id="IPR003838">
    <property type="entry name" value="ABC3_permease_C"/>
</dbReference>
<dbReference type="PANTHER" id="PTHR30489">
    <property type="entry name" value="LIPOPROTEIN-RELEASING SYSTEM TRANSMEMBRANE PROTEIN LOLE"/>
    <property type="match status" value="1"/>
</dbReference>
<proteinExistence type="inferred from homology"/>
<feature type="transmembrane region" description="Helical" evidence="7">
    <location>
        <begin position="350"/>
        <end position="369"/>
    </location>
</feature>
<dbReference type="Pfam" id="PF12704">
    <property type="entry name" value="MacB_PCD"/>
    <property type="match status" value="1"/>
</dbReference>
<evidence type="ECO:0000256" key="3">
    <source>
        <dbReference type="ARBA" id="ARBA00022475"/>
    </source>
</evidence>
<evidence type="ECO:0000256" key="4">
    <source>
        <dbReference type="ARBA" id="ARBA00022692"/>
    </source>
</evidence>
<feature type="domain" description="ABC3 transporter permease C-terminal" evidence="8">
    <location>
        <begin position="260"/>
        <end position="378"/>
    </location>
</feature>
<evidence type="ECO:0000256" key="7">
    <source>
        <dbReference type="SAM" id="Phobius"/>
    </source>
</evidence>
<dbReference type="InterPro" id="IPR025857">
    <property type="entry name" value="MacB_PCD"/>
</dbReference>
<feature type="transmembrane region" description="Helical" evidence="7">
    <location>
        <begin position="20"/>
        <end position="43"/>
    </location>
</feature>
<dbReference type="AlphaFoldDB" id="A0AAW6U5Z1"/>
<dbReference type="Pfam" id="PF02687">
    <property type="entry name" value="FtsX"/>
    <property type="match status" value="1"/>
</dbReference>
<evidence type="ECO:0000256" key="5">
    <source>
        <dbReference type="ARBA" id="ARBA00022989"/>
    </source>
</evidence>
<dbReference type="GO" id="GO:0044874">
    <property type="term" value="P:lipoprotein localization to outer membrane"/>
    <property type="evidence" value="ECO:0007669"/>
    <property type="project" value="TreeGrafter"/>
</dbReference>
<evidence type="ECO:0000256" key="1">
    <source>
        <dbReference type="ARBA" id="ARBA00004651"/>
    </source>
</evidence>
<dbReference type="EMBL" id="JASCXW010000003">
    <property type="protein sequence ID" value="MDI6452320.1"/>
    <property type="molecule type" value="Genomic_DNA"/>
</dbReference>
<protein>
    <submittedName>
        <fullName evidence="10">FtsX-like permease family protein</fullName>
    </submittedName>
</protein>
<keyword evidence="11" id="KW-1185">Reference proteome</keyword>
<name>A0AAW6U5Z1_9MOLU</name>
<accession>A0AAW6U5Z1</accession>
<gene>
    <name evidence="10" type="ORF">QJ521_01980</name>
</gene>
<comment type="similarity">
    <text evidence="2">Belongs to the ABC-4 integral membrane protein family. LolC/E subfamily.</text>
</comment>
<feature type="transmembrane region" description="Helical" evidence="7">
    <location>
        <begin position="258"/>
        <end position="281"/>
    </location>
</feature>
<dbReference type="RefSeq" id="WP_282838735.1">
    <property type="nucleotide sequence ID" value="NZ_JASCXW010000003.1"/>
</dbReference>
<keyword evidence="3" id="KW-1003">Cell membrane</keyword>
<keyword evidence="6 7" id="KW-0472">Membrane</keyword>
<dbReference type="PANTHER" id="PTHR30489:SF0">
    <property type="entry name" value="LIPOPROTEIN-RELEASING SYSTEM TRANSMEMBRANE PROTEIN LOLE"/>
    <property type="match status" value="1"/>
</dbReference>
<comment type="caution">
    <text evidence="10">The sequence shown here is derived from an EMBL/GenBank/DDBJ whole genome shotgun (WGS) entry which is preliminary data.</text>
</comment>
<comment type="subcellular location">
    <subcellularLocation>
        <location evidence="1">Cell membrane</location>
        <topology evidence="1">Multi-pass membrane protein</topology>
    </subcellularLocation>
</comment>
<feature type="transmembrane region" description="Helical" evidence="7">
    <location>
        <begin position="302"/>
        <end position="330"/>
    </location>
</feature>
<dbReference type="InterPro" id="IPR051447">
    <property type="entry name" value="Lipoprotein-release_system"/>
</dbReference>
<feature type="domain" description="MacB-like periplasmic core" evidence="9">
    <location>
        <begin position="19"/>
        <end position="199"/>
    </location>
</feature>
<sequence>MRLALQIAWRFLTSAKRQTLIIILGISIGVSVQVFIGSLILGLQKSLVDSTIGSSSHITVVHQEDNEFINDYMTTVSEIEASNEMIIAVSPTINLGGILENESVKKEIFFRGFDLDRANEIYDFNSKLSMGSTLPVNINDILLGIGLKDELNLSIGDPITIEINGDFRTLNVVGFFDFNVAQINRTWGISTLSTLQDILNDTSLVSSIELQIQEVFEAVSISTSLDQMLISRSLTTTNWMNENQELLSGLQGQSISSLMIQVFVIISVVLGISSVLAITVMQKSRQIGILKAMGIQDKDASYVFLFEGFILGIFGALGGVMIGLGLSYTFTTFALNPDGSPVVPLNIDSGFIALSAAIALIASTLAALIPAIKSSKLTVIEVIRNA</sequence>
<evidence type="ECO:0000313" key="11">
    <source>
        <dbReference type="Proteomes" id="UP001431532"/>
    </source>
</evidence>